<sequence length="441" mass="48948">MSDSDDPCPKSAVSHGVGIAGLAGLSLWTLVARHYGMNGPHAGLAAVVACGVPMVLWSLLIDKVHRNASTGIDWHAPARPVRSVLDISIVKIAGLWATWLVIAIFYCVARWYWSGNYRFSMDLFTSAAPWLLALSIPYIIWIDRRMVEPKDASYSFGQWVIGGAASAPDMVQVAHHARAWAVKGFFLAFMVSIVPGNFSSVVEWRITDALANPIALASFLIAVMFMIDVCLATVGYILTFKPLDSHIRTANPYLAGWLAALICYPPFVLMGGGGPLDYHAGGAEWDYWTQGSTTLQWLLGGWLVLLTAIYAWATMAFGLRFSNLTHRGILTHGPYRWTRHPAYLSKNLFWWFSALPFLSVSGSITDIVRNCAMLGLTNAVYYWRARTEEQHLSADPDYRAYSDWMERNAPVPRFFAWVTGRKRDIASGPQATEQPTPPRIA</sequence>
<accession>A0ABU1X2Y1</accession>
<proteinExistence type="predicted"/>
<reference evidence="2 3" key="1">
    <citation type="submission" date="2023-07" db="EMBL/GenBank/DDBJ databases">
        <title>Sorghum-associated microbial communities from plants grown in Nebraska, USA.</title>
        <authorList>
            <person name="Schachtman D."/>
        </authorList>
    </citation>
    <scope>NUCLEOTIDE SEQUENCE [LARGE SCALE GENOMIC DNA]</scope>
    <source>
        <strain evidence="2 3">4256</strain>
    </source>
</reference>
<feature type="transmembrane region" description="Helical" evidence="1">
    <location>
        <begin position="214"/>
        <end position="238"/>
    </location>
</feature>
<gene>
    <name evidence="2" type="ORF">J2W40_002773</name>
</gene>
<feature type="transmembrane region" description="Helical" evidence="1">
    <location>
        <begin position="12"/>
        <end position="31"/>
    </location>
</feature>
<dbReference type="Gene3D" id="1.20.120.1630">
    <property type="match status" value="1"/>
</dbReference>
<feature type="transmembrane region" description="Helical" evidence="1">
    <location>
        <begin position="180"/>
        <end position="202"/>
    </location>
</feature>
<feature type="transmembrane region" description="Helical" evidence="1">
    <location>
        <begin position="119"/>
        <end position="141"/>
    </location>
</feature>
<protein>
    <submittedName>
        <fullName evidence="2">Protein-S-isoprenylcysteine O-methyltransferase Ste14</fullName>
    </submittedName>
</protein>
<evidence type="ECO:0000256" key="1">
    <source>
        <dbReference type="SAM" id="Phobius"/>
    </source>
</evidence>
<keyword evidence="1" id="KW-1133">Transmembrane helix</keyword>
<keyword evidence="3" id="KW-1185">Reference proteome</keyword>
<evidence type="ECO:0000313" key="2">
    <source>
        <dbReference type="EMBL" id="MDR7155937.1"/>
    </source>
</evidence>
<dbReference type="EMBL" id="JAVDWV010000012">
    <property type="protein sequence ID" value="MDR7155937.1"/>
    <property type="molecule type" value="Genomic_DNA"/>
</dbReference>
<feature type="transmembrane region" description="Helical" evidence="1">
    <location>
        <begin position="92"/>
        <end position="113"/>
    </location>
</feature>
<comment type="caution">
    <text evidence="2">The sequence shown here is derived from an EMBL/GenBank/DDBJ whole genome shotgun (WGS) entry which is preliminary data.</text>
</comment>
<evidence type="ECO:0000313" key="3">
    <source>
        <dbReference type="Proteomes" id="UP001267638"/>
    </source>
</evidence>
<organism evidence="2 3">
    <name type="scientific">Sphingobium xenophagum</name>
    <dbReference type="NCBI Taxonomy" id="121428"/>
    <lineage>
        <taxon>Bacteria</taxon>
        <taxon>Pseudomonadati</taxon>
        <taxon>Pseudomonadota</taxon>
        <taxon>Alphaproteobacteria</taxon>
        <taxon>Sphingomonadales</taxon>
        <taxon>Sphingomonadaceae</taxon>
        <taxon>Sphingobium</taxon>
    </lineage>
</organism>
<name>A0ABU1X2Y1_SPHXE</name>
<keyword evidence="1" id="KW-0472">Membrane</keyword>
<keyword evidence="1" id="KW-0812">Transmembrane</keyword>
<feature type="transmembrane region" description="Helical" evidence="1">
    <location>
        <begin position="43"/>
        <end position="61"/>
    </location>
</feature>
<feature type="transmembrane region" description="Helical" evidence="1">
    <location>
        <begin position="250"/>
        <end position="269"/>
    </location>
</feature>
<dbReference type="Pfam" id="PF06966">
    <property type="entry name" value="DUF1295"/>
    <property type="match status" value="1"/>
</dbReference>
<feature type="transmembrane region" description="Helical" evidence="1">
    <location>
        <begin position="297"/>
        <end position="319"/>
    </location>
</feature>
<dbReference type="Proteomes" id="UP001267638">
    <property type="component" value="Unassembled WGS sequence"/>
</dbReference>
<dbReference type="RefSeq" id="WP_310225714.1">
    <property type="nucleotide sequence ID" value="NZ_JAVDWV010000012.1"/>
</dbReference>
<dbReference type="InterPro" id="IPR010721">
    <property type="entry name" value="UstE-like"/>
</dbReference>